<dbReference type="OrthoDB" id="9798771at2"/>
<keyword evidence="3" id="KW-1185">Reference proteome</keyword>
<evidence type="ECO:0000313" key="3">
    <source>
        <dbReference type="Proteomes" id="UP000294513"/>
    </source>
</evidence>
<sequence length="276" mass="29603">MNSTDLRSHFAEHGFVRLAQGFAPEVASALARDLWGELERRHGIRREDRSTWTVTEPRGLGALSRRGVFDTMAAPAVTAAISELVGYEDWARPAVWGTPLVTFPRRAAWDVPAGGWHIDYPLRGAAGAALALKWLAYLVPVAEQGGGTVVLSGSHRLAAKFLREAAAAEPGRSPTVRDAIFGSHSWLRGIRRPGEPGERARRLMEDGATVSGIALRVVELTGRPGDVVFMHPHLFHAAAPNSSSSPRFMVTGGLITPTGDVGPERPDTARSAANPS</sequence>
<dbReference type="SUPFAM" id="SSF51197">
    <property type="entry name" value="Clavaminate synthase-like"/>
    <property type="match status" value="1"/>
</dbReference>
<evidence type="ECO:0000313" key="2">
    <source>
        <dbReference type="EMBL" id="TDD63541.1"/>
    </source>
</evidence>
<dbReference type="Gene3D" id="2.60.120.620">
    <property type="entry name" value="q2cbj1_9rhob like domain"/>
    <property type="match status" value="1"/>
</dbReference>
<feature type="region of interest" description="Disordered" evidence="1">
    <location>
        <begin position="256"/>
        <end position="276"/>
    </location>
</feature>
<dbReference type="Proteomes" id="UP000294513">
    <property type="component" value="Unassembled WGS sequence"/>
</dbReference>
<protein>
    <recommendedName>
        <fullName evidence="4">Phytanoyl-CoA dioxygenase family protein</fullName>
    </recommendedName>
</protein>
<dbReference type="Pfam" id="PF05721">
    <property type="entry name" value="PhyH"/>
    <property type="match status" value="1"/>
</dbReference>
<proteinExistence type="predicted"/>
<dbReference type="RefSeq" id="WP_131903280.1">
    <property type="nucleotide sequence ID" value="NZ_SMKU01000491.1"/>
</dbReference>
<gene>
    <name evidence="2" type="ORF">E1298_43770</name>
</gene>
<dbReference type="InterPro" id="IPR008775">
    <property type="entry name" value="Phytyl_CoA_dOase-like"/>
</dbReference>
<dbReference type="GO" id="GO:0016706">
    <property type="term" value="F:2-oxoglutarate-dependent dioxygenase activity"/>
    <property type="evidence" value="ECO:0007669"/>
    <property type="project" value="UniProtKB-ARBA"/>
</dbReference>
<evidence type="ECO:0000256" key="1">
    <source>
        <dbReference type="SAM" id="MobiDB-lite"/>
    </source>
</evidence>
<evidence type="ECO:0008006" key="4">
    <source>
        <dbReference type="Google" id="ProtNLM"/>
    </source>
</evidence>
<dbReference type="EMBL" id="SMKU01000491">
    <property type="protein sequence ID" value="TDD63541.1"/>
    <property type="molecule type" value="Genomic_DNA"/>
</dbReference>
<name>A0A4R4ZWF5_9ACTN</name>
<reference evidence="2 3" key="1">
    <citation type="submission" date="2019-03" db="EMBL/GenBank/DDBJ databases">
        <title>Draft genome sequences of novel Actinobacteria.</title>
        <authorList>
            <person name="Sahin N."/>
            <person name="Ay H."/>
            <person name="Saygin H."/>
        </authorList>
    </citation>
    <scope>NUCLEOTIDE SEQUENCE [LARGE SCALE GENOMIC DNA]</scope>
    <source>
        <strain evidence="2 3">H3C3</strain>
    </source>
</reference>
<organism evidence="2 3">
    <name type="scientific">Actinomadura rubrisoli</name>
    <dbReference type="NCBI Taxonomy" id="2530368"/>
    <lineage>
        <taxon>Bacteria</taxon>
        <taxon>Bacillati</taxon>
        <taxon>Actinomycetota</taxon>
        <taxon>Actinomycetes</taxon>
        <taxon>Streptosporangiales</taxon>
        <taxon>Thermomonosporaceae</taxon>
        <taxon>Actinomadura</taxon>
    </lineage>
</organism>
<accession>A0A4R4ZWF5</accession>
<dbReference type="AlphaFoldDB" id="A0A4R4ZWF5"/>
<comment type="caution">
    <text evidence="2">The sequence shown here is derived from an EMBL/GenBank/DDBJ whole genome shotgun (WGS) entry which is preliminary data.</text>
</comment>